<evidence type="ECO:0000313" key="3">
    <source>
        <dbReference type="Proteomes" id="UP000240883"/>
    </source>
</evidence>
<proteinExistence type="predicted"/>
<keyword evidence="3" id="KW-1185">Reference proteome</keyword>
<sequence length="193" mass="21003">MITVWAHAWVGRRGVGFPLPFIWCLRTAGSGGWRVGGWWMVDGGWYLGRGWPSTAWPKMDDHVSGRPNDAPASVCRLPSGRFNNHHTGSVPRRPAASSPTYLLGMQHAAGSTYRSNAYRRTIGPCARTRATLVPSWACTMAQRGRAVACHVSSIQSRWSAGLPARPRGGLTLCHKQRPTVHQHSGSAPSLAGR</sequence>
<gene>
    <name evidence="2" type="ORF">BS50DRAFT_36447</name>
</gene>
<feature type="chain" id="PRO_5015393803" description="Secreted protein" evidence="1">
    <location>
        <begin position="17"/>
        <end position="193"/>
    </location>
</feature>
<dbReference type="AlphaFoldDB" id="A0A2T2PCA2"/>
<feature type="signal peptide" evidence="1">
    <location>
        <begin position="1"/>
        <end position="16"/>
    </location>
</feature>
<name>A0A2T2PCA2_CORCC</name>
<reference evidence="2 3" key="1">
    <citation type="journal article" date="2018" name="Front. Microbiol.">
        <title>Genome-Wide Analysis of Corynespora cassiicola Leaf Fall Disease Putative Effectors.</title>
        <authorList>
            <person name="Lopez D."/>
            <person name="Ribeiro S."/>
            <person name="Label P."/>
            <person name="Fumanal B."/>
            <person name="Venisse J.S."/>
            <person name="Kohler A."/>
            <person name="de Oliveira R.R."/>
            <person name="Labutti K."/>
            <person name="Lipzen A."/>
            <person name="Lail K."/>
            <person name="Bauer D."/>
            <person name="Ohm R.A."/>
            <person name="Barry K.W."/>
            <person name="Spatafora J."/>
            <person name="Grigoriev I.V."/>
            <person name="Martin F.M."/>
            <person name="Pujade-Renaud V."/>
        </authorList>
    </citation>
    <scope>NUCLEOTIDE SEQUENCE [LARGE SCALE GENOMIC DNA]</scope>
    <source>
        <strain evidence="2 3">Philippines</strain>
    </source>
</reference>
<evidence type="ECO:0008006" key="4">
    <source>
        <dbReference type="Google" id="ProtNLM"/>
    </source>
</evidence>
<dbReference type="EMBL" id="KZ678128">
    <property type="protein sequence ID" value="PSN75264.1"/>
    <property type="molecule type" value="Genomic_DNA"/>
</dbReference>
<protein>
    <recommendedName>
        <fullName evidence="4">Secreted protein</fullName>
    </recommendedName>
</protein>
<evidence type="ECO:0000313" key="2">
    <source>
        <dbReference type="EMBL" id="PSN75264.1"/>
    </source>
</evidence>
<keyword evidence="1" id="KW-0732">Signal</keyword>
<organism evidence="2 3">
    <name type="scientific">Corynespora cassiicola Philippines</name>
    <dbReference type="NCBI Taxonomy" id="1448308"/>
    <lineage>
        <taxon>Eukaryota</taxon>
        <taxon>Fungi</taxon>
        <taxon>Dikarya</taxon>
        <taxon>Ascomycota</taxon>
        <taxon>Pezizomycotina</taxon>
        <taxon>Dothideomycetes</taxon>
        <taxon>Pleosporomycetidae</taxon>
        <taxon>Pleosporales</taxon>
        <taxon>Corynesporascaceae</taxon>
        <taxon>Corynespora</taxon>
    </lineage>
</organism>
<accession>A0A2T2PCA2</accession>
<dbReference type="Proteomes" id="UP000240883">
    <property type="component" value="Unassembled WGS sequence"/>
</dbReference>
<evidence type="ECO:0000256" key="1">
    <source>
        <dbReference type="SAM" id="SignalP"/>
    </source>
</evidence>